<organism evidence="8 9">
    <name type="scientific">Penicillium decumbens</name>
    <dbReference type="NCBI Taxonomy" id="69771"/>
    <lineage>
        <taxon>Eukaryota</taxon>
        <taxon>Fungi</taxon>
        <taxon>Dikarya</taxon>
        <taxon>Ascomycota</taxon>
        <taxon>Pezizomycotina</taxon>
        <taxon>Eurotiomycetes</taxon>
        <taxon>Eurotiomycetidae</taxon>
        <taxon>Eurotiales</taxon>
        <taxon>Aspergillaceae</taxon>
        <taxon>Penicillium</taxon>
    </lineage>
</organism>
<dbReference type="GO" id="GO:0015179">
    <property type="term" value="F:L-amino acid transmembrane transporter activity"/>
    <property type="evidence" value="ECO:0007669"/>
    <property type="project" value="TreeGrafter"/>
</dbReference>
<feature type="transmembrane region" description="Helical" evidence="6">
    <location>
        <begin position="299"/>
        <end position="320"/>
    </location>
</feature>
<keyword evidence="4 6" id="KW-1133">Transmembrane helix</keyword>
<feature type="transmembrane region" description="Helical" evidence="6">
    <location>
        <begin position="491"/>
        <end position="511"/>
    </location>
</feature>
<evidence type="ECO:0000256" key="5">
    <source>
        <dbReference type="ARBA" id="ARBA00023136"/>
    </source>
</evidence>
<evidence type="ECO:0000256" key="4">
    <source>
        <dbReference type="ARBA" id="ARBA00022989"/>
    </source>
</evidence>
<keyword evidence="9" id="KW-1185">Reference proteome</keyword>
<dbReference type="AlphaFoldDB" id="A0A1V6P9L7"/>
<feature type="transmembrane region" description="Helical" evidence="6">
    <location>
        <begin position="583"/>
        <end position="607"/>
    </location>
</feature>
<feature type="transmembrane region" description="Helical" evidence="6">
    <location>
        <begin position="373"/>
        <end position="391"/>
    </location>
</feature>
<comment type="similarity">
    <text evidence="2">Belongs to the amino acid/polyamine transporter 2 family.</text>
</comment>
<dbReference type="OrthoDB" id="40134at2759"/>
<evidence type="ECO:0000313" key="8">
    <source>
        <dbReference type="EMBL" id="OQD73236.1"/>
    </source>
</evidence>
<evidence type="ECO:0000256" key="2">
    <source>
        <dbReference type="ARBA" id="ARBA00008066"/>
    </source>
</evidence>
<dbReference type="PANTHER" id="PTHR22950:SF461">
    <property type="entry name" value="AMINO ACID TRANSPORTER TRANSMEMBRANE DOMAIN-CONTAINING PROTEIN"/>
    <property type="match status" value="1"/>
</dbReference>
<protein>
    <recommendedName>
        <fullName evidence="7">Amino acid transporter transmembrane domain-containing protein</fullName>
    </recommendedName>
</protein>
<comment type="subcellular location">
    <subcellularLocation>
        <location evidence="1">Membrane</location>
        <topology evidence="1">Multi-pass membrane protein</topology>
    </subcellularLocation>
</comment>
<dbReference type="GO" id="GO:0016020">
    <property type="term" value="C:membrane"/>
    <property type="evidence" value="ECO:0007669"/>
    <property type="project" value="UniProtKB-SubCell"/>
</dbReference>
<dbReference type="EMBL" id="MDYL01000016">
    <property type="protein sequence ID" value="OQD73236.1"/>
    <property type="molecule type" value="Genomic_DNA"/>
</dbReference>
<feature type="transmembrane region" description="Helical" evidence="6">
    <location>
        <begin position="517"/>
        <end position="541"/>
    </location>
</feature>
<dbReference type="Pfam" id="PF01490">
    <property type="entry name" value="Aa_trans"/>
    <property type="match status" value="1"/>
</dbReference>
<evidence type="ECO:0000259" key="7">
    <source>
        <dbReference type="Pfam" id="PF01490"/>
    </source>
</evidence>
<feature type="transmembrane region" description="Helical" evidence="6">
    <location>
        <begin position="157"/>
        <end position="174"/>
    </location>
</feature>
<reference evidence="9" key="1">
    <citation type="journal article" date="2017" name="Nat. Microbiol.">
        <title>Global analysis of biosynthetic gene clusters reveals vast potential of secondary metabolite production in Penicillium species.</title>
        <authorList>
            <person name="Nielsen J.C."/>
            <person name="Grijseels S."/>
            <person name="Prigent S."/>
            <person name="Ji B."/>
            <person name="Dainat J."/>
            <person name="Nielsen K.F."/>
            <person name="Frisvad J.C."/>
            <person name="Workman M."/>
            <person name="Nielsen J."/>
        </authorList>
    </citation>
    <scope>NUCLEOTIDE SEQUENCE [LARGE SCALE GENOMIC DNA]</scope>
    <source>
        <strain evidence="9">IBT 11843</strain>
    </source>
</reference>
<feature type="transmembrane region" description="Helical" evidence="6">
    <location>
        <begin position="441"/>
        <end position="463"/>
    </location>
</feature>
<dbReference type="InterPro" id="IPR013057">
    <property type="entry name" value="AA_transpt_TM"/>
</dbReference>
<evidence type="ECO:0000256" key="1">
    <source>
        <dbReference type="ARBA" id="ARBA00004141"/>
    </source>
</evidence>
<dbReference type="STRING" id="69771.A0A1V6P9L7"/>
<name>A0A1V6P9L7_PENDC</name>
<evidence type="ECO:0000256" key="6">
    <source>
        <dbReference type="SAM" id="Phobius"/>
    </source>
</evidence>
<proteinExistence type="inferred from homology"/>
<sequence length="630" mass="69425">MSVLPGLAAATAPTEQMRELGADGEDIRKMSVTGIHPGVRQRLWGLDARLDPSVTFEEFTYWAKIEREMEREEYNRYRAITSGGGIMGTIKNYYTSHAYEDAKVREDHSRAVQAHEEKWSEKKTPAVTDDGTVSPIAPAGTHDFDADWRQAARALRTAGWGTIFYLITTDILGWGQTPYVFSNTGYGLGVGIFVLMGLAAGASGWMIWHVFLGLDSSRFPVLSFGDPFFRLFGPRTRHFINFAQALQMFLTVAVVLLGQTGIIAQLAGSVNLCFIVCGIISLVVSVASGYMRSLKHLGWFCNSAVWINIVSFIIVCVAAAKYGPDPTAAVTTGVMNKEWAVAGHMAPPKTFANAPPPEYQPTDRNLFAAKFNGINSMVYAYSGAIMFIAFLSEMRHPMDFWKAMLLAQSFITCVYIFFGAFVYAFYGQYAYVSITQSVKPIGLQIVSNVLALITGWLAVFLYFNVGMKTVYLEVGHEIFGLPPISTKKGKYLWWGLGPLYWILAFVISMSVPQFGAFTNFVGGLFSLNFTYSLSGVMCLAYKIQQGAKLPGEGFDPETGVTTRHDNGYKRWIRGFKKSWKVSIPVLIFTCCGFASSGMGTWAAILALESAYGPGGSVLTSWTCVNPYYTG</sequence>
<dbReference type="PANTHER" id="PTHR22950">
    <property type="entry name" value="AMINO ACID TRANSPORTER"/>
    <property type="match status" value="1"/>
</dbReference>
<accession>A0A1V6P9L7</accession>
<evidence type="ECO:0000256" key="3">
    <source>
        <dbReference type="ARBA" id="ARBA00022692"/>
    </source>
</evidence>
<keyword evidence="3 6" id="KW-0812">Transmembrane</keyword>
<gene>
    <name evidence="8" type="ORF">PENDEC_c016G07020</name>
</gene>
<feature type="transmembrane region" description="Helical" evidence="6">
    <location>
        <begin position="403"/>
        <end position="426"/>
    </location>
</feature>
<feature type="transmembrane region" description="Helical" evidence="6">
    <location>
        <begin position="263"/>
        <end position="287"/>
    </location>
</feature>
<feature type="transmembrane region" description="Helical" evidence="6">
    <location>
        <begin position="239"/>
        <end position="257"/>
    </location>
</feature>
<dbReference type="OMA" id="FVYGHYG"/>
<feature type="domain" description="Amino acid transporter transmembrane" evidence="7">
    <location>
        <begin position="157"/>
        <end position="542"/>
    </location>
</feature>
<keyword evidence="5 6" id="KW-0472">Membrane</keyword>
<dbReference type="Proteomes" id="UP000191522">
    <property type="component" value="Unassembled WGS sequence"/>
</dbReference>
<comment type="caution">
    <text evidence="8">The sequence shown here is derived from an EMBL/GenBank/DDBJ whole genome shotgun (WGS) entry which is preliminary data.</text>
</comment>
<evidence type="ECO:0000313" key="9">
    <source>
        <dbReference type="Proteomes" id="UP000191522"/>
    </source>
</evidence>
<feature type="transmembrane region" description="Helical" evidence="6">
    <location>
        <begin position="186"/>
        <end position="208"/>
    </location>
</feature>